<proteinExistence type="predicted"/>
<dbReference type="AlphaFoldDB" id="A0A0B2PJ16"/>
<dbReference type="EMBL" id="KN665270">
    <property type="protein sequence ID" value="KHN09366.1"/>
    <property type="molecule type" value="Genomic_DNA"/>
</dbReference>
<reference evidence="3" key="1">
    <citation type="submission" date="2014-07" db="EMBL/GenBank/DDBJ databases">
        <title>Identification of a novel salt tolerance gene in wild soybean by whole-genome sequencing.</title>
        <authorList>
            <person name="Lam H.-M."/>
            <person name="Qi X."/>
            <person name="Li M.-W."/>
            <person name="Liu X."/>
            <person name="Xie M."/>
            <person name="Ni M."/>
            <person name="Xu X."/>
        </authorList>
    </citation>
    <scope>NUCLEOTIDE SEQUENCE [LARGE SCALE GENOMIC DNA]</scope>
    <source>
        <tissue evidence="3">Root</tissue>
    </source>
</reference>
<dbReference type="PANTHER" id="PTHR46083">
    <property type="match status" value="1"/>
</dbReference>
<protein>
    <recommendedName>
        <fullName evidence="2">starch synthase</fullName>
        <ecNumber evidence="2">2.4.1.21</ecNumber>
    </recommendedName>
</protein>
<evidence type="ECO:0000256" key="2">
    <source>
        <dbReference type="ARBA" id="ARBA00012588"/>
    </source>
</evidence>
<dbReference type="Proteomes" id="UP000053555">
    <property type="component" value="Unassembled WGS sequence"/>
</dbReference>
<evidence type="ECO:0000313" key="3">
    <source>
        <dbReference type="EMBL" id="KHN09366.1"/>
    </source>
</evidence>
<name>A0A0B2PJ16_GLYSO</name>
<accession>A0A0B2PJ16</accession>
<comment type="catalytic activity">
    <reaction evidence="1">
        <text>[(1-&gt;4)-alpha-D-glucosyl](n) + ADP-alpha-D-glucose = [(1-&gt;4)-alpha-D-glucosyl](n+1) + ADP + H(+)</text>
        <dbReference type="Rhea" id="RHEA:18189"/>
        <dbReference type="Rhea" id="RHEA-COMP:9584"/>
        <dbReference type="Rhea" id="RHEA-COMP:9587"/>
        <dbReference type="ChEBI" id="CHEBI:15378"/>
        <dbReference type="ChEBI" id="CHEBI:15444"/>
        <dbReference type="ChEBI" id="CHEBI:57498"/>
        <dbReference type="ChEBI" id="CHEBI:456216"/>
        <dbReference type="EC" id="2.4.1.21"/>
    </reaction>
</comment>
<evidence type="ECO:0000256" key="1">
    <source>
        <dbReference type="ARBA" id="ARBA00001478"/>
    </source>
</evidence>
<dbReference type="EC" id="2.4.1.21" evidence="2"/>
<sequence length="68" mass="7584">MGSLASYVTNISHALHHLVEVILPKYAALNLDEVQGLHEINVEVTSYFNGQLHGNRIWTGLVWLSLTV</sequence>
<dbReference type="GO" id="GO:0009011">
    <property type="term" value="F:alpha-1,4-glucan glucosyltransferase (ADP-glucose donor) activity"/>
    <property type="evidence" value="ECO:0007669"/>
    <property type="project" value="UniProtKB-EC"/>
</dbReference>
<organism evidence="3">
    <name type="scientific">Glycine soja</name>
    <name type="common">Wild soybean</name>
    <dbReference type="NCBI Taxonomy" id="3848"/>
    <lineage>
        <taxon>Eukaryota</taxon>
        <taxon>Viridiplantae</taxon>
        <taxon>Streptophyta</taxon>
        <taxon>Embryophyta</taxon>
        <taxon>Tracheophyta</taxon>
        <taxon>Spermatophyta</taxon>
        <taxon>Magnoliopsida</taxon>
        <taxon>eudicotyledons</taxon>
        <taxon>Gunneridae</taxon>
        <taxon>Pentapetalae</taxon>
        <taxon>rosids</taxon>
        <taxon>fabids</taxon>
        <taxon>Fabales</taxon>
        <taxon>Fabaceae</taxon>
        <taxon>Papilionoideae</taxon>
        <taxon>50 kb inversion clade</taxon>
        <taxon>NPAAA clade</taxon>
        <taxon>indigoferoid/millettioid clade</taxon>
        <taxon>Phaseoleae</taxon>
        <taxon>Glycine</taxon>
        <taxon>Glycine subgen. Soja</taxon>
    </lineage>
</organism>
<dbReference type="PANTHER" id="PTHR46083:SF3">
    <property type="entry name" value="UDP-GLYCOSYLTRANSFERASE SUPERFAMILY PROTEIN"/>
    <property type="match status" value="1"/>
</dbReference>
<gene>
    <name evidence="3" type="ORF">glysoja_040580</name>
</gene>